<evidence type="ECO:0000313" key="3">
    <source>
        <dbReference type="Proteomes" id="UP000193380"/>
    </source>
</evidence>
<reference evidence="2" key="2">
    <citation type="submission" date="2014-03" db="EMBL/GenBank/DDBJ databases">
        <authorList>
            <person name="Genoscope - CEA"/>
        </authorList>
    </citation>
    <scope>NUCLEOTIDE SEQUENCE</scope>
</reference>
<dbReference type="InterPro" id="IPR028042">
    <property type="entry name" value="DUF4639"/>
</dbReference>
<dbReference type="Pfam" id="PF15479">
    <property type="entry name" value="DUF4639"/>
    <property type="match status" value="1"/>
</dbReference>
<feature type="compositionally biased region" description="Basic residues" evidence="1">
    <location>
        <begin position="162"/>
        <end position="171"/>
    </location>
</feature>
<dbReference type="AlphaFoldDB" id="A0A060X0R3"/>
<evidence type="ECO:0000256" key="1">
    <source>
        <dbReference type="SAM" id="MobiDB-lite"/>
    </source>
</evidence>
<dbReference type="PANTHER" id="PTHR34438:SF1">
    <property type="entry name" value="CHROMOSOME 2 OPEN READING FRAME 81"/>
    <property type="match status" value="1"/>
</dbReference>
<proteinExistence type="predicted"/>
<dbReference type="EMBL" id="FR904875">
    <property type="protein sequence ID" value="CDQ73056.1"/>
    <property type="molecule type" value="Genomic_DNA"/>
</dbReference>
<dbReference type="Proteomes" id="UP000193380">
    <property type="component" value="Unassembled WGS sequence"/>
</dbReference>
<dbReference type="PaxDb" id="8022-A0A060X0R3"/>
<feature type="region of interest" description="Disordered" evidence="1">
    <location>
        <begin position="106"/>
        <end position="127"/>
    </location>
</feature>
<organism evidence="2 3">
    <name type="scientific">Oncorhynchus mykiss</name>
    <name type="common">Rainbow trout</name>
    <name type="synonym">Salmo gairdneri</name>
    <dbReference type="NCBI Taxonomy" id="8022"/>
    <lineage>
        <taxon>Eukaryota</taxon>
        <taxon>Metazoa</taxon>
        <taxon>Chordata</taxon>
        <taxon>Craniata</taxon>
        <taxon>Vertebrata</taxon>
        <taxon>Euteleostomi</taxon>
        <taxon>Actinopterygii</taxon>
        <taxon>Neopterygii</taxon>
        <taxon>Teleostei</taxon>
        <taxon>Protacanthopterygii</taxon>
        <taxon>Salmoniformes</taxon>
        <taxon>Salmonidae</taxon>
        <taxon>Salmoninae</taxon>
        <taxon>Oncorhynchus</taxon>
    </lineage>
</organism>
<evidence type="ECO:0000313" key="2">
    <source>
        <dbReference type="EMBL" id="CDQ73056.1"/>
    </source>
</evidence>
<accession>A0A060X0R3</accession>
<dbReference type="PANTHER" id="PTHR34438">
    <property type="entry name" value="SI:DKEY-97L20.6"/>
    <property type="match status" value="1"/>
</dbReference>
<protein>
    <submittedName>
        <fullName evidence="2">Uncharacterized protein</fullName>
    </submittedName>
</protein>
<reference evidence="2" key="1">
    <citation type="journal article" date="2014" name="Nat. Commun.">
        <title>The rainbow trout genome provides novel insights into evolution after whole-genome duplication in vertebrates.</title>
        <authorList>
            <person name="Berthelot C."/>
            <person name="Brunet F."/>
            <person name="Chalopin D."/>
            <person name="Juanchich A."/>
            <person name="Bernard M."/>
            <person name="Noel B."/>
            <person name="Bento P."/>
            <person name="Da Silva C."/>
            <person name="Labadie K."/>
            <person name="Alberti A."/>
            <person name="Aury J.M."/>
            <person name="Louis A."/>
            <person name="Dehais P."/>
            <person name="Bardou P."/>
            <person name="Montfort J."/>
            <person name="Klopp C."/>
            <person name="Cabau C."/>
            <person name="Gaspin C."/>
            <person name="Thorgaard G.H."/>
            <person name="Boussaha M."/>
            <person name="Quillet E."/>
            <person name="Guyomard R."/>
            <person name="Galiana D."/>
            <person name="Bobe J."/>
            <person name="Volff J.N."/>
            <person name="Genet C."/>
            <person name="Wincker P."/>
            <person name="Jaillon O."/>
            <person name="Roest Crollius H."/>
            <person name="Guiguen Y."/>
        </authorList>
    </citation>
    <scope>NUCLEOTIDE SEQUENCE [LARGE SCALE GENOMIC DNA]</scope>
</reference>
<name>A0A060X0R3_ONCMY</name>
<feature type="region of interest" description="Disordered" evidence="1">
    <location>
        <begin position="314"/>
        <end position="337"/>
    </location>
</feature>
<sequence length="439" mass="48654">MSRAASKSRAEKGRTNSAPAPPPPPSQSPDVVDIVPGRLTESNWVSMLVQEEGEEVVVEVLYEFMNHIMEKCYTVYLQRQPELFTTSWARDSLVQILEWQFLVQDEGEGPDSAPSWEEDSEPLPSTTDSWAQGCVQVLQVKPTKYPSPLQRSTPVGEAAGRTGHRANHKTHTVSQLSSSPKHSRKDRKAREPPGFRGFKLSPAPPPITEGGTWRQHHTSPTTPTEDYLQSPRHSLNSSVTEEEEYVETCPNISVQSAKLHPQRGGFPSLRRLDLARLPRHRVWPQYEVLDASPSKHHPLRTRGPLAAGQNLEKQHTTQTKAMKPLTNDKGPSMAQRRSPLTGAVCLTIKKRSIPHGGNSEGIVPFSGTLMLDSMELAPGVTLKGPQGTRFSPLKGCPAQLEHSAELRPIRNNLPVPLFSLEQLMSGPDPQKGILFQCYE</sequence>
<dbReference type="STRING" id="8022.A0A060X0R3"/>
<gene>
    <name evidence="2" type="ORF">GSONMT00019238001</name>
</gene>
<feature type="region of interest" description="Disordered" evidence="1">
    <location>
        <begin position="1"/>
        <end position="33"/>
    </location>
</feature>
<feature type="region of interest" description="Disordered" evidence="1">
    <location>
        <begin position="141"/>
        <end position="231"/>
    </location>
</feature>